<accession>A0A3N2CUP4</accession>
<evidence type="ECO:0000256" key="2">
    <source>
        <dbReference type="ARBA" id="ARBA00022630"/>
    </source>
</evidence>
<name>A0A3N2CUP4_9ACTN</name>
<organism evidence="9 10">
    <name type="scientific">Nocardioides aurantiacus</name>
    <dbReference type="NCBI Taxonomy" id="86796"/>
    <lineage>
        <taxon>Bacteria</taxon>
        <taxon>Bacillati</taxon>
        <taxon>Actinomycetota</taxon>
        <taxon>Actinomycetes</taxon>
        <taxon>Propionibacteriales</taxon>
        <taxon>Nocardioidaceae</taxon>
        <taxon>Nocardioides</taxon>
    </lineage>
</organism>
<evidence type="ECO:0000256" key="5">
    <source>
        <dbReference type="ARBA" id="ARBA00024042"/>
    </source>
</evidence>
<dbReference type="InterPro" id="IPR037396">
    <property type="entry name" value="FMN_HAD"/>
</dbReference>
<comment type="caution">
    <text evidence="9">The sequence shown here is derived from an EMBL/GenBank/DDBJ whole genome shotgun (WGS) entry which is preliminary data.</text>
</comment>
<evidence type="ECO:0000256" key="3">
    <source>
        <dbReference type="ARBA" id="ARBA00022643"/>
    </source>
</evidence>
<dbReference type="AlphaFoldDB" id="A0A3N2CUP4"/>
<dbReference type="SUPFAM" id="SSF51395">
    <property type="entry name" value="FMN-linked oxidoreductases"/>
    <property type="match status" value="1"/>
</dbReference>
<dbReference type="EMBL" id="RKHO01000001">
    <property type="protein sequence ID" value="ROR91186.1"/>
    <property type="molecule type" value="Genomic_DNA"/>
</dbReference>
<dbReference type="PIRSF" id="PIRSF000138">
    <property type="entry name" value="Al-hdrx_acd_dh"/>
    <property type="match status" value="1"/>
</dbReference>
<dbReference type="InterPro" id="IPR013785">
    <property type="entry name" value="Aldolase_TIM"/>
</dbReference>
<feature type="binding site" evidence="7">
    <location>
        <position position="27"/>
    </location>
    <ligand>
        <name>glyoxylate</name>
        <dbReference type="ChEBI" id="CHEBI:36655"/>
    </ligand>
</feature>
<dbReference type="InterPro" id="IPR008259">
    <property type="entry name" value="FMN_hydac_DH_AS"/>
</dbReference>
<dbReference type="CDD" id="cd02809">
    <property type="entry name" value="alpha_hydroxyacid_oxid_FMN"/>
    <property type="match status" value="1"/>
</dbReference>
<proteinExistence type="inferred from homology"/>
<evidence type="ECO:0000256" key="4">
    <source>
        <dbReference type="ARBA" id="ARBA00023002"/>
    </source>
</evidence>
<feature type="binding site" evidence="7">
    <location>
        <position position="252"/>
    </location>
    <ligand>
        <name>glyoxylate</name>
        <dbReference type="ChEBI" id="CHEBI:36655"/>
    </ligand>
</feature>
<dbReference type="PANTHER" id="PTHR10578">
    <property type="entry name" value="S -2-HYDROXY-ACID OXIDASE-RELATED"/>
    <property type="match status" value="1"/>
</dbReference>
<evidence type="ECO:0000259" key="8">
    <source>
        <dbReference type="PROSITE" id="PS51349"/>
    </source>
</evidence>
<feature type="binding site" evidence="7">
    <location>
        <position position="249"/>
    </location>
    <ligand>
        <name>glyoxylate</name>
        <dbReference type="ChEBI" id="CHEBI:36655"/>
    </ligand>
</feature>
<dbReference type="InterPro" id="IPR012133">
    <property type="entry name" value="Alpha-hydoxy_acid_DH_FMN"/>
</dbReference>
<feature type="active site" description="Proton acceptor" evidence="6">
    <location>
        <position position="249"/>
    </location>
</feature>
<keyword evidence="10" id="KW-1185">Reference proteome</keyword>
<keyword evidence="4" id="KW-0560">Oxidoreductase</keyword>
<evidence type="ECO:0000256" key="6">
    <source>
        <dbReference type="PIRSR" id="PIRSR000138-1"/>
    </source>
</evidence>
<evidence type="ECO:0000313" key="9">
    <source>
        <dbReference type="EMBL" id="ROR91186.1"/>
    </source>
</evidence>
<comment type="cofactor">
    <cofactor evidence="1">
        <name>FMN</name>
        <dbReference type="ChEBI" id="CHEBI:58210"/>
    </cofactor>
</comment>
<keyword evidence="3 7" id="KW-0288">FMN</keyword>
<dbReference type="PROSITE" id="PS00557">
    <property type="entry name" value="FMN_HYDROXY_ACID_DH_1"/>
    <property type="match status" value="1"/>
</dbReference>
<sequence>MHGDATGWLADLESRARAVLPAPVLRYVSEGARDEVTLAEATAAWREVRLLPRVLRDVREVRLGGALLGSPTRSPLGVAPMTLQRAAHARGEVAMAEAAAVAGVPMVLSSNAGSTFADVGATGATWWLQLYMTPEREVAARLLDEAVRHGAAAVVLTVDTPVVGTRHAAPDEERVWDVADPAWVGANLPESGREPDPAGRAKAMDLAPADLGWLRERSGVPLVVKGVLRGDDAADAVQAGADGVWVSNHGGRQLDQAQATARCVGRVREAVGDRATVLVDGGVRSGLHAAVGLALGADAVLLGRPLFMALAAEGPDGVRRALGLLHDELEEAMRLAGCPDVAALRGVVDSGATGPR</sequence>
<feature type="domain" description="FMN hydroxy acid dehydrogenase" evidence="8">
    <location>
        <begin position="1"/>
        <end position="354"/>
    </location>
</feature>
<keyword evidence="2 7" id="KW-0285">Flavoprotein</keyword>
<dbReference type="OrthoDB" id="9770452at2"/>
<dbReference type="GO" id="GO:0010181">
    <property type="term" value="F:FMN binding"/>
    <property type="evidence" value="ECO:0007669"/>
    <property type="project" value="InterPro"/>
</dbReference>
<dbReference type="PANTHER" id="PTHR10578:SF107">
    <property type="entry name" value="2-HYDROXYACID OXIDASE 1"/>
    <property type="match status" value="1"/>
</dbReference>
<feature type="binding site" evidence="7">
    <location>
        <position position="109"/>
    </location>
    <ligand>
        <name>FMN</name>
        <dbReference type="ChEBI" id="CHEBI:58210"/>
    </ligand>
</feature>
<dbReference type="Pfam" id="PF01070">
    <property type="entry name" value="FMN_dh"/>
    <property type="match status" value="1"/>
</dbReference>
<feature type="binding site" evidence="7">
    <location>
        <begin position="303"/>
        <end position="304"/>
    </location>
    <ligand>
        <name>FMN</name>
        <dbReference type="ChEBI" id="CHEBI:58210"/>
    </ligand>
</feature>
<evidence type="ECO:0000256" key="7">
    <source>
        <dbReference type="PIRSR" id="PIRSR000138-2"/>
    </source>
</evidence>
<feature type="binding site" evidence="7">
    <location>
        <position position="247"/>
    </location>
    <ligand>
        <name>FMN</name>
        <dbReference type="ChEBI" id="CHEBI:58210"/>
    </ligand>
</feature>
<dbReference type="GO" id="GO:0016491">
    <property type="term" value="F:oxidoreductase activity"/>
    <property type="evidence" value="ECO:0007669"/>
    <property type="project" value="UniProtKB-KW"/>
</dbReference>
<evidence type="ECO:0000256" key="1">
    <source>
        <dbReference type="ARBA" id="ARBA00001917"/>
    </source>
</evidence>
<feature type="binding site" evidence="7">
    <location>
        <begin position="280"/>
        <end position="284"/>
    </location>
    <ligand>
        <name>FMN</name>
        <dbReference type="ChEBI" id="CHEBI:58210"/>
    </ligand>
</feature>
<feature type="binding site" evidence="7">
    <location>
        <position position="225"/>
    </location>
    <ligand>
        <name>FMN</name>
        <dbReference type="ChEBI" id="CHEBI:58210"/>
    </ligand>
</feature>
<dbReference type="Gene3D" id="3.20.20.70">
    <property type="entry name" value="Aldolase class I"/>
    <property type="match status" value="1"/>
</dbReference>
<feature type="binding site" evidence="7">
    <location>
        <position position="131"/>
    </location>
    <ligand>
        <name>glyoxylate</name>
        <dbReference type="ChEBI" id="CHEBI:36655"/>
    </ligand>
</feature>
<feature type="binding site" evidence="7">
    <location>
        <position position="129"/>
    </location>
    <ligand>
        <name>FMN</name>
        <dbReference type="ChEBI" id="CHEBI:58210"/>
    </ligand>
</feature>
<reference evidence="9 10" key="1">
    <citation type="submission" date="2018-11" db="EMBL/GenBank/DDBJ databases">
        <title>Sequencing the genomes of 1000 actinobacteria strains.</title>
        <authorList>
            <person name="Klenk H.-P."/>
        </authorList>
    </citation>
    <scope>NUCLEOTIDE SEQUENCE [LARGE SCALE GENOMIC DNA]</scope>
    <source>
        <strain evidence="9 10">DSM 12652</strain>
    </source>
</reference>
<evidence type="ECO:0000313" key="10">
    <source>
        <dbReference type="Proteomes" id="UP000281738"/>
    </source>
</evidence>
<dbReference type="Proteomes" id="UP000281738">
    <property type="component" value="Unassembled WGS sequence"/>
</dbReference>
<feature type="binding site" evidence="7">
    <location>
        <position position="166"/>
    </location>
    <ligand>
        <name>glyoxylate</name>
        <dbReference type="ChEBI" id="CHEBI:36655"/>
    </ligand>
</feature>
<dbReference type="RefSeq" id="WP_123390591.1">
    <property type="nucleotide sequence ID" value="NZ_RKHO01000001.1"/>
</dbReference>
<comment type="similarity">
    <text evidence="5">Belongs to the FMN-dependent alpha-hydroxy acid dehydrogenase family.</text>
</comment>
<gene>
    <name evidence="9" type="ORF">EDD33_2052</name>
</gene>
<protein>
    <submittedName>
        <fullName evidence="9">4-hydroxymandelate oxidase</fullName>
    </submittedName>
</protein>
<dbReference type="PROSITE" id="PS51349">
    <property type="entry name" value="FMN_HYDROXY_ACID_DH_2"/>
    <property type="match status" value="1"/>
</dbReference>
<dbReference type="InterPro" id="IPR000262">
    <property type="entry name" value="FMN-dep_DH"/>
</dbReference>
<feature type="binding site" evidence="7">
    <location>
        <position position="157"/>
    </location>
    <ligand>
        <name>FMN</name>
        <dbReference type="ChEBI" id="CHEBI:58210"/>
    </ligand>
</feature>